<keyword evidence="2" id="KW-0808">Transferase</keyword>
<name>A0A844AJG3_9RHOB</name>
<dbReference type="Proteomes" id="UP000436694">
    <property type="component" value="Unassembled WGS sequence"/>
</dbReference>
<feature type="domain" description="Histidine phosphotransferase ChpT C-terminal" evidence="1">
    <location>
        <begin position="77"/>
        <end position="192"/>
    </location>
</feature>
<comment type="caution">
    <text evidence="2">The sequence shown here is derived from an EMBL/GenBank/DDBJ whole genome shotgun (WGS) entry which is preliminary data.</text>
</comment>
<sequence length="198" mass="21105">MAVDNVNLATLIGSRICHDLISPVGAINNGLELLGMAGAVDGPELELISDSVGNANARIRFFRIAFGAAGEQSLGKAEVVSVLDDLSKGGRLKYHWQVEDAVSRVEVRLVFLAALCLESALPYGGEVTMQKSGDSWRVSGTGRKINVDADLWTWLSADEAVAKITPAFVQFALLPELAKETGRSVAFSQSETDVSITL</sequence>
<dbReference type="Pfam" id="PF10090">
    <property type="entry name" value="HPTransfase"/>
    <property type="match status" value="1"/>
</dbReference>
<protein>
    <submittedName>
        <fullName evidence="2">Histidine phosphotransferase</fullName>
    </submittedName>
</protein>
<dbReference type="Gene3D" id="3.30.565.10">
    <property type="entry name" value="Histidine kinase-like ATPase, C-terminal domain"/>
    <property type="match status" value="1"/>
</dbReference>
<dbReference type="InterPro" id="IPR018762">
    <property type="entry name" value="ChpT_C"/>
</dbReference>
<reference evidence="2 3" key="1">
    <citation type="submission" date="2019-10" db="EMBL/GenBank/DDBJ databases">
        <title>Epibacterium sp. nov., isolated from seawater.</title>
        <authorList>
            <person name="Zhang X."/>
            <person name="Li N."/>
        </authorList>
    </citation>
    <scope>NUCLEOTIDE SEQUENCE [LARGE SCALE GENOMIC DNA]</scope>
    <source>
        <strain evidence="2 3">SM1969</strain>
    </source>
</reference>
<dbReference type="Gene3D" id="1.10.287.130">
    <property type="match status" value="1"/>
</dbReference>
<dbReference type="EMBL" id="WIXK01000001">
    <property type="protein sequence ID" value="MQY41440.1"/>
    <property type="molecule type" value="Genomic_DNA"/>
</dbReference>
<dbReference type="GO" id="GO:0016740">
    <property type="term" value="F:transferase activity"/>
    <property type="evidence" value="ECO:0007669"/>
    <property type="project" value="UniProtKB-KW"/>
</dbReference>
<dbReference type="RefSeq" id="WP_153544611.1">
    <property type="nucleotide sequence ID" value="NZ_WIXK01000001.1"/>
</dbReference>
<evidence type="ECO:0000313" key="2">
    <source>
        <dbReference type="EMBL" id="MQY41440.1"/>
    </source>
</evidence>
<gene>
    <name evidence="2" type="ORF">GG681_02200</name>
</gene>
<evidence type="ECO:0000259" key="1">
    <source>
        <dbReference type="Pfam" id="PF10090"/>
    </source>
</evidence>
<keyword evidence="3" id="KW-1185">Reference proteome</keyword>
<proteinExistence type="predicted"/>
<accession>A0A844AJG3</accession>
<evidence type="ECO:0000313" key="3">
    <source>
        <dbReference type="Proteomes" id="UP000436694"/>
    </source>
</evidence>
<dbReference type="InterPro" id="IPR036890">
    <property type="entry name" value="HATPase_C_sf"/>
</dbReference>
<dbReference type="AlphaFoldDB" id="A0A844AJG3"/>
<organism evidence="2 3">
    <name type="scientific">Tritonibacter aquimaris</name>
    <dbReference type="NCBI Taxonomy" id="2663379"/>
    <lineage>
        <taxon>Bacteria</taxon>
        <taxon>Pseudomonadati</taxon>
        <taxon>Pseudomonadota</taxon>
        <taxon>Alphaproteobacteria</taxon>
        <taxon>Rhodobacterales</taxon>
        <taxon>Paracoccaceae</taxon>
        <taxon>Tritonibacter</taxon>
    </lineage>
</organism>